<dbReference type="GeneID" id="113466889"/>
<dbReference type="AlphaFoldDB" id="A0A3Q0IQC9"/>
<reference evidence="4" key="1">
    <citation type="submission" date="2025-08" db="UniProtKB">
        <authorList>
            <consortium name="RefSeq"/>
        </authorList>
    </citation>
    <scope>IDENTIFICATION</scope>
</reference>
<dbReference type="Gene3D" id="1.10.8.60">
    <property type="match status" value="1"/>
</dbReference>
<organism evidence="3 4">
    <name type="scientific">Diaphorina citri</name>
    <name type="common">Asian citrus psyllid</name>
    <dbReference type="NCBI Taxonomy" id="121845"/>
    <lineage>
        <taxon>Eukaryota</taxon>
        <taxon>Metazoa</taxon>
        <taxon>Ecdysozoa</taxon>
        <taxon>Arthropoda</taxon>
        <taxon>Hexapoda</taxon>
        <taxon>Insecta</taxon>
        <taxon>Pterygota</taxon>
        <taxon>Neoptera</taxon>
        <taxon>Paraneoptera</taxon>
        <taxon>Hemiptera</taxon>
        <taxon>Sternorrhyncha</taxon>
        <taxon>Psylloidea</taxon>
        <taxon>Psyllidae</taxon>
        <taxon>Diaphorininae</taxon>
        <taxon>Diaphorina</taxon>
    </lineage>
</organism>
<evidence type="ECO:0000256" key="1">
    <source>
        <dbReference type="ARBA" id="ARBA00004123"/>
    </source>
</evidence>
<proteinExistence type="predicted"/>
<evidence type="ECO:0000256" key="2">
    <source>
        <dbReference type="ARBA" id="ARBA00023242"/>
    </source>
</evidence>
<evidence type="ECO:0000313" key="3">
    <source>
        <dbReference type="Proteomes" id="UP000079169"/>
    </source>
</evidence>
<dbReference type="RefSeq" id="XP_026678457.1">
    <property type="nucleotide sequence ID" value="XM_026822656.1"/>
</dbReference>
<protein>
    <submittedName>
        <fullName evidence="4">Chromosome transmission fidelity protein 18 homolog</fullName>
    </submittedName>
</protein>
<dbReference type="PaxDb" id="121845-A0A3Q0IQC9"/>
<accession>A0A3Q0IQC9</accession>
<keyword evidence="3" id="KW-1185">Reference proteome</keyword>
<name>A0A3Q0IQC9_DIACI</name>
<dbReference type="GO" id="GO:0005634">
    <property type="term" value="C:nucleus"/>
    <property type="evidence" value="ECO:0007669"/>
    <property type="project" value="UniProtKB-SubCell"/>
</dbReference>
<dbReference type="PANTHER" id="PTHR46765:SF1">
    <property type="entry name" value="P-LOOP CONTAINING NUCLEOSIDE TRIPHOSPHATE HYDROLASES SUPERFAMILY PROTEIN"/>
    <property type="match status" value="1"/>
</dbReference>
<dbReference type="STRING" id="121845.A0A3Q0IQC9"/>
<keyword evidence="2" id="KW-0539">Nucleus</keyword>
<dbReference type="CTD" id="44637"/>
<gene>
    <name evidence="4" type="primary">LOC113466889</name>
</gene>
<dbReference type="PANTHER" id="PTHR46765">
    <property type="entry name" value="P-LOOP CONTAINING NUCLEOSIDE TRIPHOSPHATE HYDROLASES SUPERFAMILY PROTEIN"/>
    <property type="match status" value="1"/>
</dbReference>
<dbReference type="KEGG" id="dci:113466889"/>
<dbReference type="Proteomes" id="UP000079169">
    <property type="component" value="Unplaced"/>
</dbReference>
<dbReference type="InterPro" id="IPR053016">
    <property type="entry name" value="CTF18-RFC_complex"/>
</dbReference>
<sequence>MEVSKKEKIKTDLSTMMALSEKTGNDIRSCLSALSCYQNQTLRLPAIHNANIGVKDMQKPLFSMWGDIFQIPDDKKVTKPG</sequence>
<comment type="subcellular location">
    <subcellularLocation>
        <location evidence="1">Nucleus</location>
    </subcellularLocation>
</comment>
<evidence type="ECO:0000313" key="4">
    <source>
        <dbReference type="RefSeq" id="XP_026678457.1"/>
    </source>
</evidence>